<dbReference type="Proteomes" id="UP000827092">
    <property type="component" value="Unassembled WGS sequence"/>
</dbReference>
<comment type="caution">
    <text evidence="1">The sequence shown here is derived from an EMBL/GenBank/DDBJ whole genome shotgun (WGS) entry which is preliminary data.</text>
</comment>
<reference evidence="1 2" key="1">
    <citation type="journal article" date="2022" name="Nat. Ecol. Evol.">
        <title>A masculinizing supergene underlies an exaggerated male reproductive morph in a spider.</title>
        <authorList>
            <person name="Hendrickx F."/>
            <person name="De Corte Z."/>
            <person name="Sonet G."/>
            <person name="Van Belleghem S.M."/>
            <person name="Kostlbacher S."/>
            <person name="Vangestel C."/>
        </authorList>
    </citation>
    <scope>NUCLEOTIDE SEQUENCE [LARGE SCALE GENOMIC DNA]</scope>
    <source>
        <strain evidence="1">W744_W776</strain>
    </source>
</reference>
<organism evidence="1 2">
    <name type="scientific">Oedothorax gibbosus</name>
    <dbReference type="NCBI Taxonomy" id="931172"/>
    <lineage>
        <taxon>Eukaryota</taxon>
        <taxon>Metazoa</taxon>
        <taxon>Ecdysozoa</taxon>
        <taxon>Arthropoda</taxon>
        <taxon>Chelicerata</taxon>
        <taxon>Arachnida</taxon>
        <taxon>Araneae</taxon>
        <taxon>Araneomorphae</taxon>
        <taxon>Entelegynae</taxon>
        <taxon>Araneoidea</taxon>
        <taxon>Linyphiidae</taxon>
        <taxon>Erigoninae</taxon>
        <taxon>Oedothorax</taxon>
    </lineage>
</organism>
<protein>
    <submittedName>
        <fullName evidence="1">Uncharacterized protein</fullName>
    </submittedName>
</protein>
<evidence type="ECO:0000313" key="1">
    <source>
        <dbReference type="EMBL" id="KAG8190812.1"/>
    </source>
</evidence>
<dbReference type="EMBL" id="JAFNEN010000174">
    <property type="protein sequence ID" value="KAG8190812.1"/>
    <property type="molecule type" value="Genomic_DNA"/>
</dbReference>
<dbReference type="AlphaFoldDB" id="A0AAV6V203"/>
<keyword evidence="2" id="KW-1185">Reference proteome</keyword>
<evidence type="ECO:0000313" key="2">
    <source>
        <dbReference type="Proteomes" id="UP000827092"/>
    </source>
</evidence>
<name>A0AAV6V203_9ARAC</name>
<accession>A0AAV6V203</accession>
<sequence length="309" mass="36262">MPASWTFRRVISCSCCSRYTPDNSDSPVNSLPSDEDMTGIAVNLRNSSSMEEDVRERGPFQLLEVDFRDPVEIAEQDGNDAELMGDNLTTEMASLDRMQDDIDSRWEDIERQQDVILERWEDFYERIDDDFPVFGRLKADFFRRIRSIDFYAPLFQQMVGLENDFYRLWLDHPEQAGCNPPQTDYNSLEAVYRPPQRDIDRMLESARQLIEEIDRRQAVSDEFHRRMDSIETEIIRVETNFDDQINEVYCLIDNIEEDFRLQTIGINPALEGSNSGLSDIDQQLTNFDELLVDIRRLLRDVDRLASDFH</sequence>
<proteinExistence type="predicted"/>
<gene>
    <name evidence="1" type="ORF">JTE90_005848</name>
</gene>